<evidence type="ECO:0000256" key="6">
    <source>
        <dbReference type="ARBA" id="ARBA00022839"/>
    </source>
</evidence>
<evidence type="ECO:0000256" key="8">
    <source>
        <dbReference type="ARBA" id="ARBA00023125"/>
    </source>
</evidence>
<accession>A0A346XSH8</accession>
<proteinExistence type="inferred from homology"/>
<evidence type="ECO:0000256" key="2">
    <source>
        <dbReference type="ARBA" id="ARBA00022741"/>
    </source>
</evidence>
<comment type="subunit">
    <text evidence="11">Heterotrimer of RecB, RecC and RecD. All subunits contribute to DNA-binding.</text>
</comment>
<dbReference type="GO" id="GO:0043139">
    <property type="term" value="F:5'-3' DNA helicase activity"/>
    <property type="evidence" value="ECO:0007669"/>
    <property type="project" value="UniProtKB-UniRule"/>
</dbReference>
<keyword evidence="3 11" id="KW-0227">DNA damage</keyword>
<dbReference type="Gene3D" id="2.30.30.940">
    <property type="match status" value="1"/>
</dbReference>
<keyword evidence="9 11" id="KW-0234">DNA repair</keyword>
<keyword evidence="2 11" id="KW-0547">Nucleotide-binding</keyword>
<dbReference type="InterPro" id="IPR027785">
    <property type="entry name" value="UvrD-like_helicase_C"/>
</dbReference>
<dbReference type="AlphaFoldDB" id="A0A346XSH8"/>
<dbReference type="CDD" id="cd18809">
    <property type="entry name" value="SF1_C_RecD"/>
    <property type="match status" value="1"/>
</dbReference>
<evidence type="ECO:0000259" key="12">
    <source>
        <dbReference type="Pfam" id="PF13538"/>
    </source>
</evidence>
<comment type="miscellaneous">
    <text evidence="11">In the RecBCD complex, RecB has a slow 3'-5' helicase, an exonuclease activity and loads RecA onto ssDNA, RecD has a fast 5'-3' helicase activity, while RecC stimulates the ATPase and processivity of the RecB helicase and contributes to recognition of the Chi site.</text>
</comment>
<dbReference type="GO" id="GO:0003677">
    <property type="term" value="F:DNA binding"/>
    <property type="evidence" value="ECO:0007669"/>
    <property type="project" value="UniProtKB-UniRule"/>
</dbReference>
<dbReference type="PANTHER" id="PTHR43788:SF6">
    <property type="entry name" value="DNA HELICASE B"/>
    <property type="match status" value="1"/>
</dbReference>
<organism evidence="14 15">
    <name type="scientific">Euzebya pacifica</name>
    <dbReference type="NCBI Taxonomy" id="1608957"/>
    <lineage>
        <taxon>Bacteria</taxon>
        <taxon>Bacillati</taxon>
        <taxon>Actinomycetota</taxon>
        <taxon>Nitriliruptoria</taxon>
        <taxon>Euzebyales</taxon>
    </lineage>
</organism>
<dbReference type="GO" id="GO:0016887">
    <property type="term" value="F:ATP hydrolysis activity"/>
    <property type="evidence" value="ECO:0007669"/>
    <property type="project" value="RHEA"/>
</dbReference>
<gene>
    <name evidence="11" type="primary">recD</name>
    <name evidence="14" type="ORF">DVS28_a0468</name>
</gene>
<dbReference type="PANTHER" id="PTHR43788">
    <property type="entry name" value="DNA2/NAM7 HELICASE FAMILY MEMBER"/>
    <property type="match status" value="1"/>
</dbReference>
<dbReference type="GO" id="GO:0008854">
    <property type="term" value="F:exodeoxyribonuclease V activity"/>
    <property type="evidence" value="ECO:0007669"/>
    <property type="project" value="InterPro"/>
</dbReference>
<dbReference type="SUPFAM" id="SSF52540">
    <property type="entry name" value="P-loop containing nucleoside triphosphate hydrolases"/>
    <property type="match status" value="2"/>
</dbReference>
<name>A0A346XSH8_9ACTN</name>
<dbReference type="OrthoDB" id="9763659at2"/>
<evidence type="ECO:0000256" key="10">
    <source>
        <dbReference type="ARBA" id="ARBA00023235"/>
    </source>
</evidence>
<dbReference type="InterPro" id="IPR050534">
    <property type="entry name" value="Coronavir_polyprotein_1ab"/>
</dbReference>
<feature type="domain" description="RecBCD enzyme subunit RecD N-terminal" evidence="13">
    <location>
        <begin position="34"/>
        <end position="131"/>
    </location>
</feature>
<evidence type="ECO:0000313" key="15">
    <source>
        <dbReference type="Proteomes" id="UP000264006"/>
    </source>
</evidence>
<feature type="binding site" evidence="11">
    <location>
        <begin position="194"/>
        <end position="201"/>
    </location>
    <ligand>
        <name>ATP</name>
        <dbReference type="ChEBI" id="CHEBI:30616"/>
    </ligand>
</feature>
<dbReference type="NCBIfam" id="TIGR01447">
    <property type="entry name" value="recD"/>
    <property type="match status" value="1"/>
</dbReference>
<dbReference type="Proteomes" id="UP000264006">
    <property type="component" value="Chromosome"/>
</dbReference>
<evidence type="ECO:0000256" key="3">
    <source>
        <dbReference type="ARBA" id="ARBA00022763"/>
    </source>
</evidence>
<evidence type="ECO:0000256" key="5">
    <source>
        <dbReference type="ARBA" id="ARBA00022806"/>
    </source>
</evidence>
<keyword evidence="7 11" id="KW-0067">ATP-binding</keyword>
<dbReference type="Pfam" id="PF21185">
    <property type="entry name" value="RecD_N"/>
    <property type="match status" value="1"/>
</dbReference>
<dbReference type="GO" id="GO:0009338">
    <property type="term" value="C:exodeoxyribonuclease V complex"/>
    <property type="evidence" value="ECO:0007669"/>
    <property type="project" value="InterPro"/>
</dbReference>
<dbReference type="InterPro" id="IPR049550">
    <property type="entry name" value="RecD_N"/>
</dbReference>
<comment type="catalytic activity">
    <reaction evidence="11">
        <text>ATP + H2O = ADP + phosphate + H(+)</text>
        <dbReference type="Rhea" id="RHEA:13065"/>
        <dbReference type="ChEBI" id="CHEBI:15377"/>
        <dbReference type="ChEBI" id="CHEBI:15378"/>
        <dbReference type="ChEBI" id="CHEBI:30616"/>
        <dbReference type="ChEBI" id="CHEBI:43474"/>
        <dbReference type="ChEBI" id="CHEBI:456216"/>
        <dbReference type="EC" id="5.6.2.3"/>
    </reaction>
</comment>
<dbReference type="InterPro" id="IPR041851">
    <property type="entry name" value="RecD_N_sf"/>
</dbReference>
<sequence>MSEATAAPGTAELDPFDAERVVGAEGLLGTFNAAGILSAADVHAALRIGRLTGATDELAVLGAAFAVRAPRFGHVFAAIRQLADTVVDEDGRVVELPAETWPDPDEWIAAVAGSPLVGADGPLHIEDDRLYLDRYWRNEQAVADAIVGRVGSGGSAVELSADGGRALDTLLSANVEQNAAAHAALRTGLSVIAGGPGTGKTSTVARMVGVALAHARVDGSPVRIAIGAFTGKAAARLGEAIRQAAEAIDPALAADGTVDVDGALAITPTTLHRLLGSMGSRTRFRHHAGNPLPFDLVIVDEVSMVSLSMLARLLEAMRPDATLVLVGDPDQLAAVEAGTVLGDIMAAADGTPLAEQVTTLQTNYRSDKGISTFAQLIRAGDVDGALAAMVRNPADPTAQAVSLVVPDRPGSWPHGTGTLAGVRGLLEPQVREAMRLGVSGDAEEALRTTMSAQVLCAHRRGVDGVTVWNAAVEGWAMDVPSYQRPEWYAGRPVMVSRNDYDLGVFNGDVGVAVETDGRLRVIIDGRDGAPIERRRLGSVQTVHAMTIHKSQGSEFDDVVVVLPTDPSPIVTRELLYTAVTRARRSVTVVATEDAVRRAISRPVTRASALPDRLRRALG</sequence>
<dbReference type="HAMAP" id="MF_01487">
    <property type="entry name" value="RecD"/>
    <property type="match status" value="1"/>
</dbReference>
<dbReference type="InterPro" id="IPR006344">
    <property type="entry name" value="RecD"/>
</dbReference>
<feature type="domain" description="UvrD-like helicase C-terminal" evidence="12">
    <location>
        <begin position="542"/>
        <end position="589"/>
    </location>
</feature>
<keyword evidence="1 11" id="KW-0540">Nuclease</keyword>
<dbReference type="GO" id="GO:0000724">
    <property type="term" value="P:double-strand break repair via homologous recombination"/>
    <property type="evidence" value="ECO:0007669"/>
    <property type="project" value="UniProtKB-UniRule"/>
</dbReference>
<evidence type="ECO:0000256" key="7">
    <source>
        <dbReference type="ARBA" id="ARBA00022840"/>
    </source>
</evidence>
<dbReference type="Gene3D" id="1.10.10.1020">
    <property type="entry name" value="RecBCD complex, subunit RecD, N-terminal domain"/>
    <property type="match status" value="1"/>
</dbReference>
<keyword evidence="6 11" id="KW-0269">Exonuclease</keyword>
<keyword evidence="8 11" id="KW-0238">DNA-binding</keyword>
<dbReference type="GO" id="GO:0005524">
    <property type="term" value="F:ATP binding"/>
    <property type="evidence" value="ECO:0007669"/>
    <property type="project" value="UniProtKB-UniRule"/>
</dbReference>
<evidence type="ECO:0000256" key="11">
    <source>
        <dbReference type="HAMAP-Rule" id="MF_01487"/>
    </source>
</evidence>
<keyword evidence="10 11" id="KW-0413">Isomerase</keyword>
<dbReference type="RefSeq" id="WP_114590019.1">
    <property type="nucleotide sequence ID" value="NZ_CP031165.1"/>
</dbReference>
<evidence type="ECO:0000313" key="14">
    <source>
        <dbReference type="EMBL" id="AXV05175.1"/>
    </source>
</evidence>
<dbReference type="Pfam" id="PF13245">
    <property type="entry name" value="AAA_19"/>
    <property type="match status" value="1"/>
</dbReference>
<comment type="similarity">
    <text evidence="11">Belongs to the RecD family.</text>
</comment>
<dbReference type="Gene3D" id="3.40.50.300">
    <property type="entry name" value="P-loop containing nucleotide triphosphate hydrolases"/>
    <property type="match status" value="3"/>
</dbReference>
<keyword evidence="4 11" id="KW-0378">Hydrolase</keyword>
<dbReference type="KEGG" id="euz:DVS28_a0468"/>
<keyword evidence="5 11" id="KW-0347">Helicase</keyword>
<dbReference type="CDD" id="cd17933">
    <property type="entry name" value="DEXSc_RecD-like"/>
    <property type="match status" value="1"/>
</dbReference>
<evidence type="ECO:0000256" key="9">
    <source>
        <dbReference type="ARBA" id="ARBA00023204"/>
    </source>
</evidence>
<evidence type="ECO:0000256" key="1">
    <source>
        <dbReference type="ARBA" id="ARBA00022722"/>
    </source>
</evidence>
<dbReference type="EC" id="5.6.2.3" evidence="11"/>
<dbReference type="InterPro" id="IPR027417">
    <property type="entry name" value="P-loop_NTPase"/>
</dbReference>
<dbReference type="Pfam" id="PF13538">
    <property type="entry name" value="UvrD_C_2"/>
    <property type="match status" value="1"/>
</dbReference>
<comment type="function">
    <text evidence="11">A helicase/nuclease that prepares dsDNA breaks (DSB) for recombinational DNA repair. Binds to DSBs and unwinds DNA via a highly rapid and processive ATP-dependent bidirectional helicase activity. Unwinds dsDNA until it encounters a Chi (crossover hotspot instigator) sequence from the 3' direction. Cuts ssDNA a few nucleotides 3' to the Chi site. The properties and activities of the enzyme are changed at Chi. The Chi-altered holoenzyme produces a long 3'-ssDNA overhang and facilitates RecA-binding to the ssDNA for homologous DNA recombination and repair. Holoenzyme degrades any linearized DNA that is unable to undergo homologous recombination. In the holoenzyme this subunit has ssDNA-dependent ATPase and 5'-3' helicase activity. When added to pre-assembled RecBC greatly stimulates nuclease activity and augments holoenzyme processivity. Negatively regulates the RecA-loading ability of RecBCD.</text>
</comment>
<dbReference type="GO" id="GO:0017116">
    <property type="term" value="F:single-stranded DNA helicase activity"/>
    <property type="evidence" value="ECO:0007669"/>
    <property type="project" value="TreeGrafter"/>
</dbReference>
<reference evidence="14 15" key="1">
    <citation type="submission" date="2018-09" db="EMBL/GenBank/DDBJ databases">
        <title>Complete genome sequence of Euzebya sp. DY32-46 isolated from seawater of Pacific Ocean.</title>
        <authorList>
            <person name="Xu L."/>
            <person name="Wu Y.-H."/>
            <person name="Xu X.-W."/>
        </authorList>
    </citation>
    <scope>NUCLEOTIDE SEQUENCE [LARGE SCALE GENOMIC DNA]</scope>
    <source>
        <strain evidence="14 15">DY32-46</strain>
    </source>
</reference>
<dbReference type="EMBL" id="CP031165">
    <property type="protein sequence ID" value="AXV05175.1"/>
    <property type="molecule type" value="Genomic_DNA"/>
</dbReference>
<keyword evidence="15" id="KW-1185">Reference proteome</keyword>
<protein>
    <recommendedName>
        <fullName evidence="11">RecBCD enzyme subunit RecD</fullName>
        <ecNumber evidence="11">5.6.2.3</ecNumber>
    </recommendedName>
    <alternativeName>
        <fullName evidence="11">DNA 5'-3' helicase subunit RecD</fullName>
    </alternativeName>
    <alternativeName>
        <fullName evidence="11">Exonuclease V subunit RecD</fullName>
        <shortName evidence="11">ExoV subunit RecD</shortName>
    </alternativeName>
    <alternativeName>
        <fullName evidence="11">Helicase/nuclease RecBCD subunit RecD</fullName>
    </alternativeName>
</protein>
<evidence type="ECO:0000256" key="4">
    <source>
        <dbReference type="ARBA" id="ARBA00022801"/>
    </source>
</evidence>
<evidence type="ECO:0000259" key="13">
    <source>
        <dbReference type="Pfam" id="PF21185"/>
    </source>
</evidence>